<dbReference type="CDD" id="cd01086">
    <property type="entry name" value="MetAP1"/>
    <property type="match status" value="1"/>
</dbReference>
<dbReference type="EC" id="3.4.11.18" evidence="6 7"/>
<keyword evidence="2 6" id="KW-0031">Aminopeptidase</keyword>
<evidence type="ECO:0000259" key="8">
    <source>
        <dbReference type="Pfam" id="PF00557"/>
    </source>
</evidence>
<comment type="caution">
    <text evidence="9">The sequence shown here is derived from an EMBL/GenBank/DDBJ whole genome shotgun (WGS) entry which is preliminary data.</text>
</comment>
<feature type="binding site" evidence="6">
    <location>
        <position position="200"/>
    </location>
    <ligand>
        <name>a divalent metal cation</name>
        <dbReference type="ChEBI" id="CHEBI:60240"/>
        <label>2</label>
        <note>catalytic</note>
    </ligand>
</feature>
<evidence type="ECO:0000256" key="5">
    <source>
        <dbReference type="ARBA" id="ARBA00022801"/>
    </source>
</evidence>
<dbReference type="PRINTS" id="PR00599">
    <property type="entry name" value="MAPEPTIDASE"/>
</dbReference>
<dbReference type="Gene3D" id="3.90.230.10">
    <property type="entry name" value="Creatinase/methionine aminopeptidase superfamily"/>
    <property type="match status" value="1"/>
</dbReference>
<evidence type="ECO:0000256" key="2">
    <source>
        <dbReference type="ARBA" id="ARBA00022438"/>
    </source>
</evidence>
<feature type="binding site" evidence="6">
    <location>
        <position position="174"/>
    </location>
    <ligand>
        <name>substrate</name>
    </ligand>
</feature>
<evidence type="ECO:0000313" key="9">
    <source>
        <dbReference type="EMBL" id="OGG46755.1"/>
    </source>
</evidence>
<dbReference type="AlphaFoldDB" id="A0A1F6CBY4"/>
<feature type="binding site" evidence="6">
    <location>
        <position position="104"/>
    </location>
    <ligand>
        <name>a divalent metal cation</name>
        <dbReference type="ChEBI" id="CHEBI:60240"/>
        <label>2</label>
        <note>catalytic</note>
    </ligand>
</feature>
<proteinExistence type="inferred from homology"/>
<dbReference type="EMBL" id="MFKF01000286">
    <property type="protein sequence ID" value="OGG46755.1"/>
    <property type="molecule type" value="Genomic_DNA"/>
</dbReference>
<gene>
    <name evidence="6" type="primary">map</name>
    <name evidence="9" type="ORF">A3F84_18215</name>
</gene>
<sequence>MSIESERDFTGLMRAGRVVSLTLREMQRHLRPGMTTGELDAVGAEVFERHGAQSAPQLVYGFPGVTLISLNDEAIHGIPGERVIQAGDLVKIDVTAELDGYIADAAVTVALPPASSLKRRLRNCAESAFQKAIQNAQAGRPINAVGRAVEAEVRRQRFSVIAGLCGHGVGREIHEDPSVLNFYDPGSTQRLTEGLVITIEPIISSGSGQYVEDADGWTLKTADGSLSAHYEHTVVITRGRPILLTAA</sequence>
<feature type="binding site" evidence="6">
    <location>
        <position position="76"/>
    </location>
    <ligand>
        <name>substrate</name>
    </ligand>
</feature>
<comment type="function">
    <text evidence="1 6">Removes the N-terminal methionine from nascent proteins. The N-terminal methionine is often cleaved when the second residue in the primary sequence is small and uncharged (Met-Ala-, Cys, Gly, Pro, Ser, Thr, or Val). Requires deformylation of the N(alpha)-formylated initiator methionine before it can be hydrolyzed.</text>
</comment>
<dbReference type="InterPro" id="IPR036005">
    <property type="entry name" value="Creatinase/aminopeptidase-like"/>
</dbReference>
<dbReference type="GO" id="GO:0004239">
    <property type="term" value="F:initiator methionyl aminopeptidase activity"/>
    <property type="evidence" value="ECO:0007669"/>
    <property type="project" value="UniProtKB-UniRule"/>
</dbReference>
<dbReference type="GO" id="GO:0046872">
    <property type="term" value="F:metal ion binding"/>
    <property type="evidence" value="ECO:0007669"/>
    <property type="project" value="UniProtKB-UniRule"/>
</dbReference>
<dbReference type="InterPro" id="IPR002467">
    <property type="entry name" value="Pept_M24A_MAP1"/>
</dbReference>
<feature type="domain" description="Peptidase M24" evidence="8">
    <location>
        <begin position="12"/>
        <end position="237"/>
    </location>
</feature>
<dbReference type="PANTHER" id="PTHR43330:SF13">
    <property type="entry name" value="METHIONINE AMINOPEPTIDASE 2"/>
    <property type="match status" value="1"/>
</dbReference>
<evidence type="ECO:0000256" key="6">
    <source>
        <dbReference type="HAMAP-Rule" id="MF_01974"/>
    </source>
</evidence>
<evidence type="ECO:0000256" key="4">
    <source>
        <dbReference type="ARBA" id="ARBA00022723"/>
    </source>
</evidence>
<feature type="binding site" evidence="6">
    <location>
        <position position="104"/>
    </location>
    <ligand>
        <name>a divalent metal cation</name>
        <dbReference type="ChEBI" id="CHEBI:60240"/>
        <label>1</label>
    </ligand>
</feature>
<protein>
    <recommendedName>
        <fullName evidence="6 7">Methionine aminopeptidase</fullName>
        <shortName evidence="6">MAP</shortName>
        <shortName evidence="6">MetAP</shortName>
        <ecNumber evidence="6 7">3.4.11.18</ecNumber>
    </recommendedName>
    <alternativeName>
        <fullName evidence="6">Peptidase M</fullName>
    </alternativeName>
</protein>
<evidence type="ECO:0000313" key="10">
    <source>
        <dbReference type="Proteomes" id="UP000178606"/>
    </source>
</evidence>
<evidence type="ECO:0000256" key="1">
    <source>
        <dbReference type="ARBA" id="ARBA00002521"/>
    </source>
</evidence>
<name>A0A1F6CBY4_HANXR</name>
<dbReference type="PANTHER" id="PTHR43330">
    <property type="entry name" value="METHIONINE AMINOPEPTIDASE"/>
    <property type="match status" value="1"/>
</dbReference>
<keyword evidence="4 6" id="KW-0479">Metal-binding</keyword>
<dbReference type="Pfam" id="PF00557">
    <property type="entry name" value="Peptidase_M24"/>
    <property type="match status" value="1"/>
</dbReference>
<dbReference type="GO" id="GO:0006508">
    <property type="term" value="P:proteolysis"/>
    <property type="evidence" value="ECO:0007669"/>
    <property type="project" value="UniProtKB-KW"/>
</dbReference>
<feature type="binding site" evidence="6">
    <location>
        <position position="167"/>
    </location>
    <ligand>
        <name>a divalent metal cation</name>
        <dbReference type="ChEBI" id="CHEBI:60240"/>
        <label>2</label>
        <note>catalytic</note>
    </ligand>
</feature>
<dbReference type="InterPro" id="IPR001714">
    <property type="entry name" value="Pept_M24_MAP"/>
</dbReference>
<keyword evidence="5 6" id="KW-0378">Hydrolase</keyword>
<comment type="catalytic activity">
    <reaction evidence="6 7">
        <text>Release of N-terminal amino acids, preferentially methionine, from peptides and arylamides.</text>
        <dbReference type="EC" id="3.4.11.18"/>
    </reaction>
</comment>
<reference evidence="9 10" key="1">
    <citation type="journal article" date="2016" name="Nat. Commun.">
        <title>Thousands of microbial genomes shed light on interconnected biogeochemical processes in an aquifer system.</title>
        <authorList>
            <person name="Anantharaman K."/>
            <person name="Brown C.T."/>
            <person name="Hug L.A."/>
            <person name="Sharon I."/>
            <person name="Castelle C.J."/>
            <person name="Probst A.J."/>
            <person name="Thomas B.C."/>
            <person name="Singh A."/>
            <person name="Wilkins M.J."/>
            <person name="Karaoz U."/>
            <person name="Brodie E.L."/>
            <person name="Williams K.H."/>
            <person name="Hubbard S.S."/>
            <person name="Banfield J.F."/>
        </authorList>
    </citation>
    <scope>NUCLEOTIDE SEQUENCE [LARGE SCALE GENOMIC DNA]</scope>
    <source>
        <strain evidence="10">RIFCSPLOWO2_12_FULL_64_10</strain>
    </source>
</reference>
<evidence type="ECO:0000256" key="7">
    <source>
        <dbReference type="RuleBase" id="RU003653"/>
    </source>
</evidence>
<accession>A0A1F6CBY4</accession>
<dbReference type="Proteomes" id="UP000178606">
    <property type="component" value="Unassembled WGS sequence"/>
</dbReference>
<dbReference type="GO" id="GO:0070006">
    <property type="term" value="F:metalloaminopeptidase activity"/>
    <property type="evidence" value="ECO:0007669"/>
    <property type="project" value="UniProtKB-UniRule"/>
</dbReference>
<keyword evidence="3 6" id="KW-0645">Protease</keyword>
<comment type="subunit">
    <text evidence="6">Monomer.</text>
</comment>
<feature type="binding site" evidence="6">
    <location>
        <position position="231"/>
    </location>
    <ligand>
        <name>a divalent metal cation</name>
        <dbReference type="ChEBI" id="CHEBI:60240"/>
        <label>2</label>
        <note>catalytic</note>
    </ligand>
</feature>
<comment type="similarity">
    <text evidence="6">Belongs to the peptidase M24A family. Methionine aminopeptidase type 1 subfamily.</text>
</comment>
<comment type="cofactor">
    <cofactor evidence="6">
        <name>Co(2+)</name>
        <dbReference type="ChEBI" id="CHEBI:48828"/>
    </cofactor>
    <cofactor evidence="6">
        <name>Zn(2+)</name>
        <dbReference type="ChEBI" id="CHEBI:29105"/>
    </cofactor>
    <cofactor evidence="6">
        <name>Mn(2+)</name>
        <dbReference type="ChEBI" id="CHEBI:29035"/>
    </cofactor>
    <cofactor evidence="6">
        <name>Fe(2+)</name>
        <dbReference type="ChEBI" id="CHEBI:29033"/>
    </cofactor>
    <text evidence="6">Binds 2 divalent metal cations per subunit. Has a high-affinity and a low affinity metal-binding site. The true nature of the physiological cofactor is under debate. The enzyme is active with cobalt, zinc, manganese or divalent iron ions. Most likely, methionine aminopeptidases function as mononuclear Fe(2+)-metalloproteases under physiological conditions, and the catalytically relevant metal-binding site has been assigned to the histidine-containing high-affinity site.</text>
</comment>
<dbReference type="SUPFAM" id="SSF55920">
    <property type="entry name" value="Creatinase/aminopeptidase"/>
    <property type="match status" value="1"/>
</dbReference>
<dbReference type="NCBIfam" id="TIGR00500">
    <property type="entry name" value="met_pdase_I"/>
    <property type="match status" value="1"/>
</dbReference>
<evidence type="ECO:0000256" key="3">
    <source>
        <dbReference type="ARBA" id="ARBA00022670"/>
    </source>
</evidence>
<feature type="binding site" evidence="6">
    <location>
        <position position="93"/>
    </location>
    <ligand>
        <name>a divalent metal cation</name>
        <dbReference type="ChEBI" id="CHEBI:60240"/>
        <label>1</label>
    </ligand>
</feature>
<dbReference type="HAMAP" id="MF_01974">
    <property type="entry name" value="MetAP_1"/>
    <property type="match status" value="1"/>
</dbReference>
<organism evidence="9 10">
    <name type="scientific">Handelsmanbacteria sp. (strain RIFCSPLOWO2_12_FULL_64_10)</name>
    <dbReference type="NCBI Taxonomy" id="1817868"/>
    <lineage>
        <taxon>Bacteria</taxon>
        <taxon>Candidatus Handelsmaniibacteriota</taxon>
    </lineage>
</organism>
<feature type="binding site" evidence="6">
    <location>
        <position position="231"/>
    </location>
    <ligand>
        <name>a divalent metal cation</name>
        <dbReference type="ChEBI" id="CHEBI:60240"/>
        <label>1</label>
    </ligand>
</feature>
<dbReference type="InterPro" id="IPR000994">
    <property type="entry name" value="Pept_M24"/>
</dbReference>